<evidence type="ECO:0000256" key="4">
    <source>
        <dbReference type="RuleBase" id="RU003869"/>
    </source>
</evidence>
<dbReference type="Pfam" id="PF00347">
    <property type="entry name" value="Ribosomal_L6"/>
    <property type="match status" value="2"/>
</dbReference>
<dbReference type="OrthoDB" id="540873at2759"/>
<dbReference type="STRING" id="1198029.A0A1U7LKB7"/>
<dbReference type="PIRSF" id="PIRSF002162">
    <property type="entry name" value="Ribosomal_L6"/>
    <property type="match status" value="1"/>
</dbReference>
<dbReference type="PRINTS" id="PR00059">
    <property type="entry name" value="RIBOSOMALL6"/>
</dbReference>
<comment type="caution">
    <text evidence="6">The sequence shown here is derived from an EMBL/GenBank/DDBJ whole genome shotgun (WGS) entry which is preliminary data.</text>
</comment>
<dbReference type="Gene3D" id="3.90.930.12">
    <property type="entry name" value="Ribosomal protein L6, alpha-beta domain"/>
    <property type="match status" value="2"/>
</dbReference>
<evidence type="ECO:0000256" key="3">
    <source>
        <dbReference type="ARBA" id="ARBA00023274"/>
    </source>
</evidence>
<comment type="similarity">
    <text evidence="1 4">Belongs to the universal ribosomal protein uL6 family.</text>
</comment>
<dbReference type="PROSITE" id="PS00525">
    <property type="entry name" value="RIBOSOMAL_L6_1"/>
    <property type="match status" value="1"/>
</dbReference>
<dbReference type="InterPro" id="IPR019906">
    <property type="entry name" value="Ribosomal_uL6_bac-type"/>
</dbReference>
<dbReference type="GO" id="GO:0005762">
    <property type="term" value="C:mitochondrial large ribosomal subunit"/>
    <property type="evidence" value="ECO:0007669"/>
    <property type="project" value="TreeGrafter"/>
</dbReference>
<dbReference type="InterPro" id="IPR020040">
    <property type="entry name" value="Ribosomal_uL6_a/b-dom"/>
</dbReference>
<evidence type="ECO:0000259" key="5">
    <source>
        <dbReference type="Pfam" id="PF00347"/>
    </source>
</evidence>
<keyword evidence="2 4" id="KW-0689">Ribosomal protein</keyword>
<feature type="domain" description="Large ribosomal subunit protein uL6 alpha-beta" evidence="5">
    <location>
        <begin position="52"/>
        <end position="112"/>
    </location>
</feature>
<evidence type="ECO:0000313" key="6">
    <source>
        <dbReference type="EMBL" id="OLL23100.1"/>
    </source>
</evidence>
<dbReference type="OMA" id="RERHGLC"/>
<evidence type="ECO:0000256" key="1">
    <source>
        <dbReference type="ARBA" id="ARBA00009356"/>
    </source>
</evidence>
<organism evidence="6 7">
    <name type="scientific">Neolecta irregularis (strain DAH-3)</name>
    <dbReference type="NCBI Taxonomy" id="1198029"/>
    <lineage>
        <taxon>Eukaryota</taxon>
        <taxon>Fungi</taxon>
        <taxon>Dikarya</taxon>
        <taxon>Ascomycota</taxon>
        <taxon>Taphrinomycotina</taxon>
        <taxon>Neolectales</taxon>
        <taxon>Neolectaceae</taxon>
        <taxon>Neolecta</taxon>
    </lineage>
</organism>
<keyword evidence="7" id="KW-1185">Reference proteome</keyword>
<keyword evidence="3 4" id="KW-0687">Ribonucleoprotein</keyword>
<dbReference type="GO" id="GO:0006412">
    <property type="term" value="P:translation"/>
    <property type="evidence" value="ECO:0007669"/>
    <property type="project" value="InterPro"/>
</dbReference>
<dbReference type="Proteomes" id="UP000186594">
    <property type="component" value="Unassembled WGS sequence"/>
</dbReference>
<evidence type="ECO:0000256" key="2">
    <source>
        <dbReference type="ARBA" id="ARBA00022980"/>
    </source>
</evidence>
<dbReference type="PANTHER" id="PTHR11655">
    <property type="entry name" value="60S/50S RIBOSOMAL PROTEIN L6/L9"/>
    <property type="match status" value="1"/>
</dbReference>
<dbReference type="PANTHER" id="PTHR11655:SF14">
    <property type="entry name" value="LARGE RIBOSOMAL SUBUNIT PROTEIN UL6M"/>
    <property type="match status" value="1"/>
</dbReference>
<dbReference type="AlphaFoldDB" id="A0A1U7LKB7"/>
<dbReference type="GO" id="GO:0019843">
    <property type="term" value="F:rRNA binding"/>
    <property type="evidence" value="ECO:0007669"/>
    <property type="project" value="InterPro"/>
</dbReference>
<dbReference type="InterPro" id="IPR000702">
    <property type="entry name" value="Ribosomal_uL6-like"/>
</dbReference>
<protein>
    <submittedName>
        <fullName evidence="6">54S ribosomal protein L6, mitochondrial</fullName>
    </submittedName>
</protein>
<dbReference type="SUPFAM" id="SSF56053">
    <property type="entry name" value="Ribosomal protein L6"/>
    <property type="match status" value="2"/>
</dbReference>
<gene>
    <name evidence="6" type="ORF">NEOLI_003229</name>
</gene>
<feature type="domain" description="Large ribosomal subunit protein uL6 alpha-beta" evidence="5">
    <location>
        <begin position="120"/>
        <end position="194"/>
    </location>
</feature>
<evidence type="ECO:0000313" key="7">
    <source>
        <dbReference type="Proteomes" id="UP000186594"/>
    </source>
</evidence>
<name>A0A1U7LKB7_NEOID</name>
<sequence>MLQPRRRILKPIIAASRLLFSTSSRVSSHIGSTAITIPPYVEFSLPNSPHRSVSIEGPLGIMKVPIPHYMTVTKNGDKAILSVQNPSIKMQRQMWGTTRALIANHITGVTEGHVVVIKLVGIGYRASIERNGKVVSLRIGFSNPIEEPIPPGVKTTCSQPTRIVLEGPNKNAVTQFAATLRKWRPPEPYKGKGIFVGQETIKLKDVKKK</sequence>
<proteinExistence type="inferred from homology"/>
<dbReference type="InterPro" id="IPR036789">
    <property type="entry name" value="Ribosomal_uL6-like_a/b-dom_sf"/>
</dbReference>
<dbReference type="GO" id="GO:0003735">
    <property type="term" value="F:structural constituent of ribosome"/>
    <property type="evidence" value="ECO:0007669"/>
    <property type="project" value="InterPro"/>
</dbReference>
<reference evidence="6 7" key="1">
    <citation type="submission" date="2016-04" db="EMBL/GenBank/DDBJ databases">
        <title>Evolutionary innovation and constraint leading to complex multicellularity in the Ascomycota.</title>
        <authorList>
            <person name="Cisse O."/>
            <person name="Nguyen A."/>
            <person name="Hewitt D.A."/>
            <person name="Jedd G."/>
            <person name="Stajich J.E."/>
        </authorList>
    </citation>
    <scope>NUCLEOTIDE SEQUENCE [LARGE SCALE GENOMIC DNA]</scope>
    <source>
        <strain evidence="6 7">DAH-3</strain>
    </source>
</reference>
<accession>A0A1U7LKB7</accession>
<dbReference type="EMBL" id="LXFE01002296">
    <property type="protein sequence ID" value="OLL23100.1"/>
    <property type="molecule type" value="Genomic_DNA"/>
</dbReference>
<dbReference type="InterPro" id="IPR002358">
    <property type="entry name" value="Ribosomal_uL6_CS"/>
</dbReference>